<proteinExistence type="predicted"/>
<name>A0A075JGR0_9MICO</name>
<evidence type="ECO:0000313" key="1">
    <source>
        <dbReference type="EMBL" id="AIF41396.1"/>
    </source>
</evidence>
<dbReference type="GeneID" id="41841641"/>
<organism evidence="1 2">
    <name type="scientific">Dermacoccus nishinomiyaensis</name>
    <dbReference type="NCBI Taxonomy" id="1274"/>
    <lineage>
        <taxon>Bacteria</taxon>
        <taxon>Bacillati</taxon>
        <taxon>Actinomycetota</taxon>
        <taxon>Actinomycetes</taxon>
        <taxon>Micrococcales</taxon>
        <taxon>Dermacoccaceae</taxon>
        <taxon>Dermacoccus</taxon>
    </lineage>
</organism>
<evidence type="ECO:0000313" key="2">
    <source>
        <dbReference type="Proteomes" id="UP000027986"/>
    </source>
</evidence>
<dbReference type="KEGG" id="dni:HX89_11080"/>
<dbReference type="RefSeq" id="WP_038569143.1">
    <property type="nucleotide sequence ID" value="NZ_CP008889.1"/>
</dbReference>
<dbReference type="EMBL" id="CP008889">
    <property type="protein sequence ID" value="AIF41396.1"/>
    <property type="molecule type" value="Genomic_DNA"/>
</dbReference>
<dbReference type="Proteomes" id="UP000027986">
    <property type="component" value="Chromosome"/>
</dbReference>
<dbReference type="AlphaFoldDB" id="A0A075JGR0"/>
<gene>
    <name evidence="1" type="ORF">HX89_11080</name>
</gene>
<reference evidence="1 2" key="1">
    <citation type="submission" date="2014-07" db="EMBL/GenBank/DDBJ databases">
        <title>Genome Sequencing of Dermacoccus nishinomiyaensis.</title>
        <authorList>
            <person name="Hong K.W."/>
            <person name="Chan K.G."/>
        </authorList>
    </citation>
    <scope>NUCLEOTIDE SEQUENCE [LARGE SCALE GENOMIC DNA]</scope>
    <source>
        <strain evidence="1 2">M25</strain>
    </source>
</reference>
<accession>A0A075JGR0</accession>
<protein>
    <submittedName>
        <fullName evidence="1">Uncharacterized protein</fullName>
    </submittedName>
</protein>
<dbReference type="OrthoDB" id="9958024at2"/>
<sequence>MTGVVVRLVLAGVALVAALYLLRRARAARAAWARDEAGITRAERWWADTQGGPFDQDRPEPPADVVAHLGARGPRTDLRRPRPAQAEWVWGWLLLGVSALLAISVAAQVTTGTV</sequence>
<keyword evidence="2" id="KW-1185">Reference proteome</keyword>
<dbReference type="HOGENOM" id="CLU_2117024_0_0_11"/>